<name>A0A8W8KMV4_MAGGI</name>
<keyword evidence="1" id="KW-0245">EGF-like domain</keyword>
<dbReference type="PANTHER" id="PTHR24043:SF8">
    <property type="entry name" value="EGF-LIKE DOMAIN-CONTAINING PROTEIN"/>
    <property type="match status" value="1"/>
</dbReference>
<dbReference type="Gene3D" id="2.170.300.10">
    <property type="entry name" value="Tie2 ligand-binding domain superfamily"/>
    <property type="match status" value="1"/>
</dbReference>
<keyword evidence="4" id="KW-1185">Reference proteome</keyword>
<accession>A0A8W8KMV4</accession>
<dbReference type="InterPro" id="IPR042635">
    <property type="entry name" value="MEGF10/SREC1/2-like"/>
</dbReference>
<keyword evidence="2" id="KW-1133">Transmembrane helix</keyword>
<dbReference type="AlphaFoldDB" id="A0A8W8KMV4"/>
<evidence type="ECO:0000256" key="2">
    <source>
        <dbReference type="SAM" id="Phobius"/>
    </source>
</evidence>
<keyword evidence="2" id="KW-0812">Transmembrane</keyword>
<organism evidence="3 4">
    <name type="scientific">Magallana gigas</name>
    <name type="common">Pacific oyster</name>
    <name type="synonym">Crassostrea gigas</name>
    <dbReference type="NCBI Taxonomy" id="29159"/>
    <lineage>
        <taxon>Eukaryota</taxon>
        <taxon>Metazoa</taxon>
        <taxon>Spiralia</taxon>
        <taxon>Lophotrochozoa</taxon>
        <taxon>Mollusca</taxon>
        <taxon>Bivalvia</taxon>
        <taxon>Autobranchia</taxon>
        <taxon>Pteriomorphia</taxon>
        <taxon>Ostreida</taxon>
        <taxon>Ostreoidea</taxon>
        <taxon>Ostreidae</taxon>
        <taxon>Magallana</taxon>
    </lineage>
</organism>
<protein>
    <submittedName>
        <fullName evidence="3">Uncharacterized protein</fullName>
    </submittedName>
</protein>
<sequence length="325" mass="36892">MLVECDPGFFGENCFSTCPPGNFGLKCREPCNCSPDKYCDPIRGCVCNTTSVNCTDPEHESTQEMTINPTTMQPVERILLAVPFLLPVIACLIFGTICIRIRYSQMMKKKKDLFSMQNKVDFTVRNHPPETEEQNPNDEIYDHVNLRVHHSNHSIYNTGDTAVFRDSALSFVLTTTVPLQQSQSVESIQNKWRLHDDRFGESTLDEAYLNTVDNKTTDRQADIYSTPCKSMTKKQISCFSEQGQQRNGNETVTFESPNSIIDAIVHEPESQTKLISSLKWTQEEEIYANDEVVPYANNSIKLNSPLESYDSGEYFDVSYEGQLKA</sequence>
<feature type="transmembrane region" description="Helical" evidence="2">
    <location>
        <begin position="78"/>
        <end position="101"/>
    </location>
</feature>
<keyword evidence="2" id="KW-0472">Membrane</keyword>
<reference evidence="3" key="1">
    <citation type="submission" date="2022-08" db="UniProtKB">
        <authorList>
            <consortium name="EnsemblMetazoa"/>
        </authorList>
    </citation>
    <scope>IDENTIFICATION</scope>
    <source>
        <strain evidence="3">05x7-T-G4-1.051#20</strain>
    </source>
</reference>
<evidence type="ECO:0000313" key="3">
    <source>
        <dbReference type="EnsemblMetazoa" id="G23822.1:cds"/>
    </source>
</evidence>
<proteinExistence type="predicted"/>
<evidence type="ECO:0000313" key="4">
    <source>
        <dbReference type="Proteomes" id="UP000005408"/>
    </source>
</evidence>
<dbReference type="EnsemblMetazoa" id="G23822.1">
    <property type="protein sequence ID" value="G23822.1:cds"/>
    <property type="gene ID" value="G23822"/>
</dbReference>
<evidence type="ECO:0000256" key="1">
    <source>
        <dbReference type="ARBA" id="ARBA00022536"/>
    </source>
</evidence>
<dbReference type="Proteomes" id="UP000005408">
    <property type="component" value="Unassembled WGS sequence"/>
</dbReference>
<dbReference type="PANTHER" id="PTHR24043">
    <property type="entry name" value="SCAVENGER RECEPTOR CLASS F"/>
    <property type="match status" value="1"/>
</dbReference>
<dbReference type="GO" id="GO:0005044">
    <property type="term" value="F:scavenger receptor activity"/>
    <property type="evidence" value="ECO:0007669"/>
    <property type="project" value="InterPro"/>
</dbReference>